<keyword evidence="2" id="KW-1185">Reference proteome</keyword>
<dbReference type="SUPFAM" id="SSF46785">
    <property type="entry name" value="Winged helix' DNA-binding domain"/>
    <property type="match status" value="1"/>
</dbReference>
<dbReference type="InterPro" id="IPR000944">
    <property type="entry name" value="Tscrpt_reg_Rrf2"/>
</dbReference>
<dbReference type="Pfam" id="PF02082">
    <property type="entry name" value="Rrf2"/>
    <property type="match status" value="1"/>
</dbReference>
<dbReference type="EMBL" id="JACHHK010000003">
    <property type="protein sequence ID" value="MBB5182957.1"/>
    <property type="molecule type" value="Genomic_DNA"/>
</dbReference>
<name>A0A7W8CZ39_9FIRM</name>
<sequence length="150" mass="16631">MQVSTKFTIAIHLLAAVKFFEKDYKITSAFLASSIGSNPVIVRNIMINLQDAGLIKVKRGPGGITLCRSLDDITFLDVYEAVETNGKNEMFHFHENPSPQCPVGKNIHRALDGQLAELDQDFRNDLAGRTVQEVLNVIQNAQSVTAEKQM</sequence>
<keyword evidence="1" id="KW-0238">DNA-binding</keyword>
<dbReference type="GO" id="GO:0003677">
    <property type="term" value="F:DNA binding"/>
    <property type="evidence" value="ECO:0007669"/>
    <property type="project" value="UniProtKB-KW"/>
</dbReference>
<proteinExistence type="predicted"/>
<accession>A0A7W8CZ39</accession>
<dbReference type="GO" id="GO:0005829">
    <property type="term" value="C:cytosol"/>
    <property type="evidence" value="ECO:0007669"/>
    <property type="project" value="TreeGrafter"/>
</dbReference>
<gene>
    <name evidence="1" type="ORF">HNQ47_000977</name>
</gene>
<dbReference type="RefSeq" id="WP_183328108.1">
    <property type="nucleotide sequence ID" value="NZ_JACHHK010000003.1"/>
</dbReference>
<evidence type="ECO:0000313" key="1">
    <source>
        <dbReference type="EMBL" id="MBB5182957.1"/>
    </source>
</evidence>
<dbReference type="InterPro" id="IPR036390">
    <property type="entry name" value="WH_DNA-bd_sf"/>
</dbReference>
<dbReference type="PANTHER" id="PTHR33221:SF15">
    <property type="entry name" value="HTH-TYPE TRANSCRIPTIONAL REGULATOR YWGB-RELATED"/>
    <property type="match status" value="1"/>
</dbReference>
<dbReference type="Gene3D" id="1.10.10.10">
    <property type="entry name" value="Winged helix-like DNA-binding domain superfamily/Winged helix DNA-binding domain"/>
    <property type="match status" value="1"/>
</dbReference>
<organism evidence="1 2">
    <name type="scientific">Catenisphaera adipataccumulans</name>
    <dbReference type="NCBI Taxonomy" id="700500"/>
    <lineage>
        <taxon>Bacteria</taxon>
        <taxon>Bacillati</taxon>
        <taxon>Bacillota</taxon>
        <taxon>Erysipelotrichia</taxon>
        <taxon>Erysipelotrichales</taxon>
        <taxon>Erysipelotrichaceae</taxon>
        <taxon>Catenisphaera</taxon>
    </lineage>
</organism>
<dbReference type="InterPro" id="IPR036388">
    <property type="entry name" value="WH-like_DNA-bd_sf"/>
</dbReference>
<evidence type="ECO:0000313" key="2">
    <source>
        <dbReference type="Proteomes" id="UP000539953"/>
    </source>
</evidence>
<dbReference type="GO" id="GO:0003700">
    <property type="term" value="F:DNA-binding transcription factor activity"/>
    <property type="evidence" value="ECO:0007669"/>
    <property type="project" value="TreeGrafter"/>
</dbReference>
<dbReference type="PANTHER" id="PTHR33221">
    <property type="entry name" value="WINGED HELIX-TURN-HELIX TRANSCRIPTIONAL REGULATOR, RRF2 FAMILY"/>
    <property type="match status" value="1"/>
</dbReference>
<dbReference type="AlphaFoldDB" id="A0A7W8CZ39"/>
<protein>
    <submittedName>
        <fullName evidence="1">DNA-binding IscR family transcriptional regulator</fullName>
    </submittedName>
</protein>
<dbReference type="Proteomes" id="UP000539953">
    <property type="component" value="Unassembled WGS sequence"/>
</dbReference>
<comment type="caution">
    <text evidence="1">The sequence shown here is derived from an EMBL/GenBank/DDBJ whole genome shotgun (WGS) entry which is preliminary data.</text>
</comment>
<dbReference type="PROSITE" id="PS51197">
    <property type="entry name" value="HTH_RRF2_2"/>
    <property type="match status" value="1"/>
</dbReference>
<reference evidence="1 2" key="1">
    <citation type="submission" date="2020-08" db="EMBL/GenBank/DDBJ databases">
        <title>Genomic Encyclopedia of Type Strains, Phase IV (KMG-IV): sequencing the most valuable type-strain genomes for metagenomic binning, comparative biology and taxonomic classification.</title>
        <authorList>
            <person name="Goeker M."/>
        </authorList>
    </citation>
    <scope>NUCLEOTIDE SEQUENCE [LARGE SCALE GENOMIC DNA]</scope>
    <source>
        <strain evidence="1 2">DSM 25799</strain>
    </source>
</reference>